<evidence type="ECO:0000256" key="3">
    <source>
        <dbReference type="ARBA" id="ARBA00023163"/>
    </source>
</evidence>
<dbReference type="InterPro" id="IPR009057">
    <property type="entry name" value="Homeodomain-like_sf"/>
</dbReference>
<dbReference type="HOGENOM" id="CLU_069356_12_3_4"/>
<sequence length="201" mass="22114">MSLNPRQSTESRQAEIIATLVALAAERNPADVTTTDIAKAMNVTQGALFRHFPTKEAIRLAVIEWIEAQLMAKLGDAQLSAPDVLNGLEAMFLAHVKFIREFPGVPRLVFAELQQPDSSPVRQRVQQIMQRYRQMLTETLGKARDAQLIRDDVDVRAAAALFLGAIQGLVMQSMLVGVSPDTEEPVLGVLHLYLAGLRAKS</sequence>
<evidence type="ECO:0000259" key="5">
    <source>
        <dbReference type="PROSITE" id="PS50977"/>
    </source>
</evidence>
<gene>
    <name evidence="6" type="ordered locus">Daro_1674</name>
</gene>
<protein>
    <submittedName>
        <fullName evidence="6">Transcriptional regulator, TetR family</fullName>
    </submittedName>
</protein>
<dbReference type="InterPro" id="IPR036271">
    <property type="entry name" value="Tet_transcr_reg_TetR-rel_C_sf"/>
</dbReference>
<accession>Q47FG0</accession>
<dbReference type="Gene3D" id="1.10.357.10">
    <property type="entry name" value="Tetracycline Repressor, domain 2"/>
    <property type="match status" value="1"/>
</dbReference>
<dbReference type="SUPFAM" id="SSF46689">
    <property type="entry name" value="Homeodomain-like"/>
    <property type="match status" value="1"/>
</dbReference>
<feature type="domain" description="HTH tetR-type" evidence="5">
    <location>
        <begin position="10"/>
        <end position="70"/>
    </location>
</feature>
<dbReference type="GO" id="GO:0000976">
    <property type="term" value="F:transcription cis-regulatory region binding"/>
    <property type="evidence" value="ECO:0007669"/>
    <property type="project" value="TreeGrafter"/>
</dbReference>
<dbReference type="PANTHER" id="PTHR30055">
    <property type="entry name" value="HTH-TYPE TRANSCRIPTIONAL REGULATOR RUTR"/>
    <property type="match status" value="1"/>
</dbReference>
<dbReference type="InterPro" id="IPR011075">
    <property type="entry name" value="TetR_C"/>
</dbReference>
<dbReference type="KEGG" id="dar:Daro_1674"/>
<evidence type="ECO:0000256" key="1">
    <source>
        <dbReference type="ARBA" id="ARBA00023015"/>
    </source>
</evidence>
<name>Q47FG0_DECAR</name>
<dbReference type="Pfam" id="PF16925">
    <property type="entry name" value="TetR_C_13"/>
    <property type="match status" value="1"/>
</dbReference>
<dbReference type="SUPFAM" id="SSF48498">
    <property type="entry name" value="Tetracyclin repressor-like, C-terminal domain"/>
    <property type="match status" value="1"/>
</dbReference>
<dbReference type="EMBL" id="CP000089">
    <property type="protein sequence ID" value="AAZ46421.1"/>
    <property type="molecule type" value="Genomic_DNA"/>
</dbReference>
<evidence type="ECO:0000256" key="4">
    <source>
        <dbReference type="PROSITE-ProRule" id="PRU00335"/>
    </source>
</evidence>
<dbReference type="PANTHER" id="PTHR30055:SF234">
    <property type="entry name" value="HTH-TYPE TRANSCRIPTIONAL REGULATOR BETI"/>
    <property type="match status" value="1"/>
</dbReference>
<dbReference type="eggNOG" id="COG1309">
    <property type="taxonomic scope" value="Bacteria"/>
</dbReference>
<keyword evidence="1" id="KW-0805">Transcription regulation</keyword>
<dbReference type="AlphaFoldDB" id="Q47FG0"/>
<feature type="DNA-binding region" description="H-T-H motif" evidence="4">
    <location>
        <begin position="33"/>
        <end position="52"/>
    </location>
</feature>
<dbReference type="PROSITE" id="PS50977">
    <property type="entry name" value="HTH_TETR_2"/>
    <property type="match status" value="1"/>
</dbReference>
<reference evidence="6" key="1">
    <citation type="submission" date="2005-08" db="EMBL/GenBank/DDBJ databases">
        <title>Complete sequence of Dechloromonas aromatica RCB.</title>
        <authorList>
            <person name="Salinero K.K."/>
            <person name="Copeland A."/>
            <person name="Lucas S."/>
            <person name="Lapidus A."/>
            <person name="Barry K."/>
            <person name="Detter J.C."/>
            <person name="Glavina T."/>
            <person name="Hammon N."/>
            <person name="Israni S."/>
            <person name="Pitluck S."/>
            <person name="Di Bartolo G."/>
            <person name="Trong S."/>
            <person name="Schmutz J."/>
            <person name="Larimer F."/>
            <person name="Land M."/>
            <person name="Ivanova N."/>
            <person name="Richardson P."/>
        </authorList>
    </citation>
    <scope>NUCLEOTIDE SEQUENCE</scope>
    <source>
        <strain evidence="6">RCB</strain>
    </source>
</reference>
<evidence type="ECO:0000256" key="2">
    <source>
        <dbReference type="ARBA" id="ARBA00023125"/>
    </source>
</evidence>
<dbReference type="STRING" id="159087.Daro_1674"/>
<dbReference type="InterPro" id="IPR001647">
    <property type="entry name" value="HTH_TetR"/>
</dbReference>
<keyword evidence="3" id="KW-0804">Transcription</keyword>
<dbReference type="GO" id="GO:0003700">
    <property type="term" value="F:DNA-binding transcription factor activity"/>
    <property type="evidence" value="ECO:0007669"/>
    <property type="project" value="TreeGrafter"/>
</dbReference>
<dbReference type="InterPro" id="IPR050109">
    <property type="entry name" value="HTH-type_TetR-like_transc_reg"/>
</dbReference>
<dbReference type="OrthoDB" id="5293556at2"/>
<dbReference type="Pfam" id="PF00440">
    <property type="entry name" value="TetR_N"/>
    <property type="match status" value="1"/>
</dbReference>
<evidence type="ECO:0000313" key="6">
    <source>
        <dbReference type="EMBL" id="AAZ46421.1"/>
    </source>
</evidence>
<keyword evidence="2 4" id="KW-0238">DNA-binding</keyword>
<proteinExistence type="predicted"/>
<organism evidence="6">
    <name type="scientific">Dechloromonas aromatica (strain RCB)</name>
    <dbReference type="NCBI Taxonomy" id="159087"/>
    <lineage>
        <taxon>Bacteria</taxon>
        <taxon>Pseudomonadati</taxon>
        <taxon>Pseudomonadota</taxon>
        <taxon>Betaproteobacteria</taxon>
        <taxon>Rhodocyclales</taxon>
        <taxon>Azonexaceae</taxon>
        <taxon>Dechloromonas</taxon>
    </lineage>
</organism>